<keyword evidence="3 12" id="KW-0813">Transport</keyword>
<proteinExistence type="inferred from homology"/>
<keyword evidence="17" id="KW-1185">Reference proteome</keyword>
<dbReference type="AlphaFoldDB" id="A0A4Y6I5S4"/>
<evidence type="ECO:0000256" key="2">
    <source>
        <dbReference type="ARBA" id="ARBA00006704"/>
    </source>
</evidence>
<keyword evidence="11 12" id="KW-0066">ATP synthesis</keyword>
<keyword evidence="7 12" id="KW-1133">Transmembrane helix</keyword>
<evidence type="ECO:0000256" key="8">
    <source>
        <dbReference type="ARBA" id="ARBA00023065"/>
    </source>
</evidence>
<evidence type="ECO:0000313" key="15">
    <source>
        <dbReference type="EMBL" id="QDF64966.1"/>
    </source>
</evidence>
<comment type="caution">
    <text evidence="12">Lacks conserved residue(s) required for the propagation of feature annotation.</text>
</comment>
<evidence type="ECO:0000256" key="1">
    <source>
        <dbReference type="ARBA" id="ARBA00004141"/>
    </source>
</evidence>
<name>A0A4Y6I5S4_9MOLU</name>
<reference evidence="15 17" key="1">
    <citation type="submission" date="2019-06" db="EMBL/GenBank/DDBJ databases">
        <title>Mycoplasma nasistruthionis sp. nov. str Ms03.</title>
        <authorList>
            <person name="Botes A."/>
        </authorList>
    </citation>
    <scope>NUCLEOTIDE SEQUENCE [LARGE SCALE GENOMIC DNA]</scope>
    <source>
        <strain evidence="15 17">Ms03</strain>
    </source>
</reference>
<dbReference type="Proteomes" id="UP000315201">
    <property type="component" value="Chromosome"/>
</dbReference>
<dbReference type="Pfam" id="PF00137">
    <property type="entry name" value="ATP-synt_C"/>
    <property type="match status" value="1"/>
</dbReference>
<feature type="transmembrane region" description="Helical" evidence="12">
    <location>
        <begin position="76"/>
        <end position="103"/>
    </location>
</feature>
<evidence type="ECO:0000313" key="16">
    <source>
        <dbReference type="Proteomes" id="UP000305457"/>
    </source>
</evidence>
<sequence length="105" mass="10471">MQEAIIKLLEETTSATGTITAAQDSKSAPLAVGLTALGAGLAAVGVLGTGIGQGYAAGKAAEAVGRNPEAESKIRLMLIVGAGIAETAAIYSLLIALLLVFVYNK</sequence>
<dbReference type="InterPro" id="IPR035921">
    <property type="entry name" value="F/V-ATP_Csub_sf"/>
</dbReference>
<protein>
    <recommendedName>
        <fullName evidence="12">ATP synthase subunit c</fullName>
    </recommendedName>
    <alternativeName>
        <fullName evidence="12">ATP synthase F(0) sector subunit c</fullName>
    </alternativeName>
    <alternativeName>
        <fullName evidence="12">F-type ATPase subunit c</fullName>
        <shortName evidence="12">F-ATPase subunit c</shortName>
    </alternativeName>
    <alternativeName>
        <fullName evidence="12">Lipid-binding protein</fullName>
    </alternativeName>
</protein>
<evidence type="ECO:0000313" key="17">
    <source>
        <dbReference type="Proteomes" id="UP000315201"/>
    </source>
</evidence>
<comment type="function">
    <text evidence="12">F(1)F(0) ATP synthase produces ATP from ADP in the presence of a proton or sodium gradient. F-type ATPases consist of two structural domains, F(1) containing the extramembraneous catalytic core and F(0) containing the membrane proton channel, linked together by a central stalk and a peripheral stalk. During catalysis, ATP synthesis in the catalytic domain of F(1) is coupled via a rotary mechanism of the central stalk subunits to proton translocation.</text>
</comment>
<evidence type="ECO:0000256" key="11">
    <source>
        <dbReference type="ARBA" id="ARBA00023310"/>
    </source>
</evidence>
<dbReference type="InterPro" id="IPR002379">
    <property type="entry name" value="ATPase_proteolipid_c-like_dom"/>
</dbReference>
<evidence type="ECO:0000256" key="9">
    <source>
        <dbReference type="ARBA" id="ARBA00023121"/>
    </source>
</evidence>
<keyword evidence="10 12" id="KW-0472">Membrane</keyword>
<evidence type="ECO:0000256" key="10">
    <source>
        <dbReference type="ARBA" id="ARBA00023136"/>
    </source>
</evidence>
<dbReference type="OrthoDB" id="9810379at2"/>
<evidence type="ECO:0000256" key="12">
    <source>
        <dbReference type="HAMAP-Rule" id="MF_01396"/>
    </source>
</evidence>
<keyword evidence="12" id="KW-1003">Cell membrane</keyword>
<dbReference type="EMBL" id="CP040825">
    <property type="protein sequence ID" value="QCZ36672.1"/>
    <property type="molecule type" value="Genomic_DNA"/>
</dbReference>
<feature type="domain" description="V-ATPase proteolipid subunit C-like" evidence="13">
    <location>
        <begin position="37"/>
        <end position="99"/>
    </location>
</feature>
<dbReference type="GO" id="GO:0045259">
    <property type="term" value="C:proton-transporting ATP synthase complex"/>
    <property type="evidence" value="ECO:0007669"/>
    <property type="project" value="UniProtKB-KW"/>
</dbReference>
<comment type="function">
    <text evidence="12">Key component of the F(0) channel; it plays a direct role in translocation across the membrane. A homomeric c-ring of between 10-14 subunits forms the central stalk rotor element with the F(1) delta and epsilon subunits.</text>
</comment>
<dbReference type="InterPro" id="IPR005953">
    <property type="entry name" value="ATP_synth_csu_bac/chlpt"/>
</dbReference>
<dbReference type="RefSeq" id="WP_139592155.1">
    <property type="nucleotide sequence ID" value="NZ_CP040825.1"/>
</dbReference>
<evidence type="ECO:0000256" key="4">
    <source>
        <dbReference type="ARBA" id="ARBA00022547"/>
    </source>
</evidence>
<keyword evidence="5 12" id="KW-0812">Transmembrane</keyword>
<dbReference type="SUPFAM" id="SSF81333">
    <property type="entry name" value="F1F0 ATP synthase subunit C"/>
    <property type="match status" value="1"/>
</dbReference>
<dbReference type="InterPro" id="IPR000454">
    <property type="entry name" value="ATP_synth_F0_csu"/>
</dbReference>
<evidence type="ECO:0000256" key="6">
    <source>
        <dbReference type="ARBA" id="ARBA00022781"/>
    </source>
</evidence>
<dbReference type="EMBL" id="CP041147">
    <property type="protein sequence ID" value="QDF64966.1"/>
    <property type="molecule type" value="Genomic_DNA"/>
</dbReference>
<dbReference type="PRINTS" id="PR00124">
    <property type="entry name" value="ATPASEC"/>
</dbReference>
<dbReference type="GO" id="GO:0033177">
    <property type="term" value="C:proton-transporting two-sector ATPase complex, proton-transporting domain"/>
    <property type="evidence" value="ECO:0007669"/>
    <property type="project" value="InterPro"/>
</dbReference>
<feature type="site" description="Reversibly protonated during proton transport" evidence="12">
    <location>
        <position position="86"/>
    </location>
</feature>
<keyword evidence="6 12" id="KW-0375">Hydrogen ion transport</keyword>
<dbReference type="HAMAP" id="MF_01396">
    <property type="entry name" value="ATP_synth_c_bact"/>
    <property type="match status" value="1"/>
</dbReference>
<comment type="subcellular location">
    <subcellularLocation>
        <location evidence="12">Cell membrane</location>
        <topology evidence="12">Multi-pass membrane protein</topology>
    </subcellularLocation>
    <subcellularLocation>
        <location evidence="1">Membrane</location>
        <topology evidence="1">Multi-pass membrane protein</topology>
    </subcellularLocation>
</comment>
<dbReference type="InterPro" id="IPR020537">
    <property type="entry name" value="ATP_synth_F0_csu_DDCD_BS"/>
</dbReference>
<evidence type="ECO:0000256" key="3">
    <source>
        <dbReference type="ARBA" id="ARBA00022448"/>
    </source>
</evidence>
<dbReference type="PANTHER" id="PTHR10031:SF0">
    <property type="entry name" value="ATPASE PROTEIN 9"/>
    <property type="match status" value="1"/>
</dbReference>
<keyword evidence="9 12" id="KW-0446">Lipid-binding</keyword>
<dbReference type="Gene3D" id="1.20.120.610">
    <property type="entry name" value="lithium bound rotor ring of v- atpase"/>
    <property type="match status" value="1"/>
</dbReference>
<dbReference type="GO" id="GO:0005886">
    <property type="term" value="C:plasma membrane"/>
    <property type="evidence" value="ECO:0007669"/>
    <property type="project" value="UniProtKB-SubCell"/>
</dbReference>
<dbReference type="KEGG" id="mnh:FG904_01430"/>
<dbReference type="PROSITE" id="PS00605">
    <property type="entry name" value="ATPASE_C"/>
    <property type="match status" value="1"/>
</dbReference>
<reference evidence="14 16" key="2">
    <citation type="submission" date="2019-06" db="EMBL/GenBank/DDBJ databases">
        <title>Mycoplasma sp. 2F1A isolated from ostrich.</title>
        <authorList>
            <person name="Spergser J."/>
        </authorList>
    </citation>
    <scope>NUCLEOTIDE SEQUENCE [LARGE SCALE GENOMIC DNA]</scope>
    <source>
        <strain evidence="14 16">2F1A</strain>
    </source>
</reference>
<evidence type="ECO:0000259" key="13">
    <source>
        <dbReference type="Pfam" id="PF00137"/>
    </source>
</evidence>
<gene>
    <name evidence="12 15" type="primary">atpE</name>
    <name evidence="14" type="ORF">FG904_01430</name>
    <name evidence="15" type="ORF">FIV53_01440</name>
</gene>
<dbReference type="Proteomes" id="UP000305457">
    <property type="component" value="Chromosome"/>
</dbReference>
<organism evidence="15 17">
    <name type="scientific">Mycoplasma nasistruthionis</name>
    <dbReference type="NCBI Taxonomy" id="353852"/>
    <lineage>
        <taxon>Bacteria</taxon>
        <taxon>Bacillati</taxon>
        <taxon>Mycoplasmatota</taxon>
        <taxon>Mollicutes</taxon>
        <taxon>Mycoplasmataceae</taxon>
        <taxon>Mycoplasma</taxon>
    </lineage>
</organism>
<accession>A0A4Y6I5S4</accession>
<dbReference type="PANTHER" id="PTHR10031">
    <property type="entry name" value="ATP SYNTHASE LIPID-BINDING PROTEIN, MITOCHONDRIAL"/>
    <property type="match status" value="1"/>
</dbReference>
<evidence type="ECO:0000256" key="7">
    <source>
        <dbReference type="ARBA" id="ARBA00022989"/>
    </source>
</evidence>
<dbReference type="GO" id="GO:0046933">
    <property type="term" value="F:proton-transporting ATP synthase activity, rotational mechanism"/>
    <property type="evidence" value="ECO:0007669"/>
    <property type="project" value="UniProtKB-UniRule"/>
</dbReference>
<keyword evidence="4 12" id="KW-0138">CF(0)</keyword>
<accession>A0A5B7XV93</accession>
<comment type="similarity">
    <text evidence="2 12">Belongs to the ATPase C chain family.</text>
</comment>
<dbReference type="GO" id="GO:0008289">
    <property type="term" value="F:lipid binding"/>
    <property type="evidence" value="ECO:0007669"/>
    <property type="project" value="UniProtKB-KW"/>
</dbReference>
<evidence type="ECO:0000313" key="14">
    <source>
        <dbReference type="EMBL" id="QCZ36672.1"/>
    </source>
</evidence>
<dbReference type="NCBIfam" id="TIGR01260">
    <property type="entry name" value="ATP_synt_c"/>
    <property type="match status" value="1"/>
</dbReference>
<keyword evidence="8 12" id="KW-0406">Ion transport</keyword>
<dbReference type="CDD" id="cd18184">
    <property type="entry name" value="ATP-synt_Fo_c_NaATPase"/>
    <property type="match status" value="1"/>
</dbReference>
<evidence type="ECO:0000256" key="5">
    <source>
        <dbReference type="ARBA" id="ARBA00022692"/>
    </source>
</evidence>